<proteinExistence type="predicted"/>
<feature type="region of interest" description="Disordered" evidence="6">
    <location>
        <begin position="1"/>
        <end position="92"/>
    </location>
</feature>
<dbReference type="SUPFAM" id="SSF56112">
    <property type="entry name" value="Protein kinase-like (PK-like)"/>
    <property type="match status" value="1"/>
</dbReference>
<dbReference type="VEuPathDB" id="TriTrypDB:TM35_000033270"/>
<name>A0A1X0P6M6_9TRYP</name>
<dbReference type="GO" id="GO:0004672">
    <property type="term" value="F:protein kinase activity"/>
    <property type="evidence" value="ECO:0007669"/>
    <property type="project" value="InterPro"/>
</dbReference>
<keyword evidence="9" id="KW-1185">Reference proteome</keyword>
<evidence type="ECO:0000256" key="2">
    <source>
        <dbReference type="ARBA" id="ARBA00022741"/>
    </source>
</evidence>
<dbReference type="PANTHER" id="PTHR48016:SF56">
    <property type="entry name" value="MAPKK KINASE"/>
    <property type="match status" value="1"/>
</dbReference>
<feature type="compositionally biased region" description="Low complexity" evidence="6">
    <location>
        <begin position="821"/>
        <end position="838"/>
    </location>
</feature>
<evidence type="ECO:0000256" key="3">
    <source>
        <dbReference type="ARBA" id="ARBA00022777"/>
    </source>
</evidence>
<evidence type="ECO:0000313" key="8">
    <source>
        <dbReference type="EMBL" id="ORC92574.1"/>
    </source>
</evidence>
<reference evidence="8 9" key="1">
    <citation type="submission" date="2017-03" db="EMBL/GenBank/DDBJ databases">
        <title>An alternative strategy for trypanosome survival in the mammalian bloodstream revealed through genome and transcriptome analysis of the ubiquitous bovine parasite Trypanosoma (Megatrypanum) theileri.</title>
        <authorList>
            <person name="Kelly S."/>
            <person name="Ivens A."/>
            <person name="Mott A."/>
            <person name="O'Neill E."/>
            <person name="Emms D."/>
            <person name="Macleod O."/>
            <person name="Voorheis P."/>
            <person name="Matthews J."/>
            <person name="Matthews K."/>
            <person name="Carrington M."/>
        </authorList>
    </citation>
    <scope>NUCLEOTIDE SEQUENCE [LARGE SCALE GENOMIC DNA]</scope>
    <source>
        <strain evidence="8">Edinburgh</strain>
    </source>
</reference>
<keyword evidence="1" id="KW-0808">Transferase</keyword>
<dbReference type="Pfam" id="PF00069">
    <property type="entry name" value="Pkinase"/>
    <property type="match status" value="1"/>
</dbReference>
<feature type="compositionally biased region" description="Low complexity" evidence="6">
    <location>
        <begin position="650"/>
        <end position="659"/>
    </location>
</feature>
<dbReference type="AlphaFoldDB" id="A0A1X0P6M6"/>
<dbReference type="InterPro" id="IPR000719">
    <property type="entry name" value="Prot_kinase_dom"/>
</dbReference>
<comment type="caution">
    <text evidence="8">The sequence shown here is derived from an EMBL/GenBank/DDBJ whole genome shotgun (WGS) entry which is preliminary data.</text>
</comment>
<feature type="compositionally biased region" description="Acidic residues" evidence="6">
    <location>
        <begin position="27"/>
        <end position="36"/>
    </location>
</feature>
<dbReference type="InterPro" id="IPR011009">
    <property type="entry name" value="Kinase-like_dom_sf"/>
</dbReference>
<evidence type="ECO:0000256" key="4">
    <source>
        <dbReference type="ARBA" id="ARBA00022840"/>
    </source>
</evidence>
<feature type="binding site" evidence="5">
    <location>
        <position position="339"/>
    </location>
    <ligand>
        <name>ATP</name>
        <dbReference type="ChEBI" id="CHEBI:30616"/>
    </ligand>
</feature>
<feature type="compositionally biased region" description="Low complexity" evidence="6">
    <location>
        <begin position="63"/>
        <end position="76"/>
    </location>
</feature>
<evidence type="ECO:0000256" key="5">
    <source>
        <dbReference type="PROSITE-ProRule" id="PRU10141"/>
    </source>
</evidence>
<dbReference type="SMART" id="SM00220">
    <property type="entry name" value="S_TKc"/>
    <property type="match status" value="1"/>
</dbReference>
<dbReference type="Proteomes" id="UP000192257">
    <property type="component" value="Unassembled WGS sequence"/>
</dbReference>
<feature type="domain" description="Protein kinase" evidence="7">
    <location>
        <begin position="310"/>
        <end position="574"/>
    </location>
</feature>
<dbReference type="RefSeq" id="XP_028886640.1">
    <property type="nucleotide sequence ID" value="XM_029022094.1"/>
</dbReference>
<sequence>MSDTEYEDHVGTPPYRQRPATSSTDGYGEEDEDDVDTLNSSTSTAGPPGSRRTGRYRHVPWDTGSNTSCSSPGSSTQRTFHQRGGTSKRTGRYHEMFAGNRNSSNNRRSLSNASTVASLMGSVPEWSRSFCLFNPVRAGAGSRHSLCFSHQYLFSGKNTTHTGGVTSPPSTASPSAGGMSPGHEFHRSSVSFGTSLNFVLGSNQAGADVSRSTSALFVSGQLHSPSVSASPLLGGNWGGWQSLLMNTPTSPTTTASYAMGGAARLHGNAGIVNVSPARKELPMLLQTLCCYLSLTGSPIISTNMDPPVDARKGPLIGVGGFAKVYAGVDCVTGRLIAIKEINIAEVNDHSALNAIGKEFGLLKSLRHPNIVSYQLFEHSASQKVCRIVMELLTGGSTLGLLERYGPLREPILRRFARHLLQAIAFIHKEGIYHRDIKPANILVSHDGVVKLCDFGCSKRVNELSKSTSCVIGTPLYMAPEFIKGEANHKSDIWSMACSLFELGTGLLPWHHAGVRDNLPLMFYITTTSETPLVLPPQSEMQNFSPEFMDFMGQCFIRNVDRRPEAAELLHHPWITGKRVGTPEISSPIPGGNYSQNLHPWTGSLDEEVLCQHELEDVAANISVEMCSTWLGTNDRARFSSSPAPPVVLRQEQQQQQQQQVDFAGRHDELLQHTLEHHPLDSQATTTNSGCPSPAVSSRCGGLAPISPTISLDAALHDNFNYTVPLGSSAGCFVLPSCNSPATPLVTPQYLRINADGNLDFAVAEEDLVEMGVDGDDLFASSYRQQFNRTPSFSLAFGTGSPVGSGGNTFQSSSQQNHLHVSSSTNNITNSNANTNSHSLGRSPAGRRTQRVSMVRDQSLSLISGSSFASRGVSPSRRSQAASTASLTTSQQLPSLLVMAGSNSFQPGASTNHSSDDAAGDKQGVPLSASTSRLPDGVKLDGHGRLHMSLSVPAGTAERSVNIALSIDPEDVQCKMIDQRPSYVVSLSEDVKTQLTAKMYELASSESSSPRDGQMSEMMHGPRRDYSRSTYGTSSMCVSPKSVSPSISPARRSFGTGPYMRYSPRQKRGSIGSRTGGGRTPGMYGGSNTNNNSPVGSSISVAHSSSNGGNKTPPYL</sequence>
<feature type="region of interest" description="Disordered" evidence="6">
    <location>
        <begin position="805"/>
        <end position="852"/>
    </location>
</feature>
<keyword evidence="3 8" id="KW-0418">Kinase</keyword>
<feature type="region of interest" description="Disordered" evidence="6">
    <location>
        <begin position="865"/>
        <end position="888"/>
    </location>
</feature>
<dbReference type="GeneID" id="39981874"/>
<feature type="compositionally biased region" description="Low complexity" evidence="6">
    <location>
        <begin position="1037"/>
        <end position="1048"/>
    </location>
</feature>
<feature type="region of interest" description="Disordered" evidence="6">
    <location>
        <begin position="1001"/>
        <end position="1115"/>
    </location>
</feature>
<evidence type="ECO:0000256" key="1">
    <source>
        <dbReference type="ARBA" id="ARBA00022679"/>
    </source>
</evidence>
<gene>
    <name evidence="8" type="ORF">TM35_000033270</name>
</gene>
<dbReference type="PANTHER" id="PTHR48016">
    <property type="entry name" value="MAP KINASE KINASE KINASE SSK2-RELATED-RELATED"/>
    <property type="match status" value="1"/>
</dbReference>
<feature type="compositionally biased region" description="Polar residues" evidence="6">
    <location>
        <begin position="900"/>
        <end position="912"/>
    </location>
</feature>
<feature type="compositionally biased region" description="Gly residues" evidence="6">
    <location>
        <begin position="1073"/>
        <end position="1084"/>
    </location>
</feature>
<feature type="region of interest" description="Disordered" evidence="6">
    <location>
        <begin position="162"/>
        <end position="182"/>
    </location>
</feature>
<evidence type="ECO:0000256" key="6">
    <source>
        <dbReference type="SAM" id="MobiDB-lite"/>
    </source>
</evidence>
<dbReference type="InterPro" id="IPR050538">
    <property type="entry name" value="MAP_kinase_kinase_kinase"/>
</dbReference>
<feature type="compositionally biased region" description="Polar residues" evidence="6">
    <location>
        <begin position="1027"/>
        <end position="1036"/>
    </location>
</feature>
<dbReference type="PROSITE" id="PS50011">
    <property type="entry name" value="PROTEIN_KINASE_DOM"/>
    <property type="match status" value="1"/>
</dbReference>
<keyword evidence="2 5" id="KW-0547">Nucleotide-binding</keyword>
<evidence type="ECO:0000259" key="7">
    <source>
        <dbReference type="PROSITE" id="PS50011"/>
    </source>
</evidence>
<feature type="compositionally biased region" description="Polar residues" evidence="6">
    <location>
        <begin position="807"/>
        <end position="820"/>
    </location>
</feature>
<dbReference type="GO" id="GO:0005524">
    <property type="term" value="F:ATP binding"/>
    <property type="evidence" value="ECO:0007669"/>
    <property type="project" value="UniProtKB-UniRule"/>
</dbReference>
<keyword evidence="4 5" id="KW-0067">ATP-binding</keyword>
<dbReference type="FunFam" id="1.10.510.10:FF:001164">
    <property type="entry name" value="Protein kinase, putative"/>
    <property type="match status" value="1"/>
</dbReference>
<dbReference type="Gene3D" id="1.10.510.10">
    <property type="entry name" value="Transferase(Phosphotransferase) domain 1"/>
    <property type="match status" value="1"/>
</dbReference>
<dbReference type="PROSITE" id="PS00107">
    <property type="entry name" value="PROTEIN_KINASE_ATP"/>
    <property type="match status" value="1"/>
</dbReference>
<evidence type="ECO:0000313" key="9">
    <source>
        <dbReference type="Proteomes" id="UP000192257"/>
    </source>
</evidence>
<protein>
    <submittedName>
        <fullName evidence="8">Protein kinase</fullName>
    </submittedName>
</protein>
<dbReference type="PROSITE" id="PS00108">
    <property type="entry name" value="PROTEIN_KINASE_ST"/>
    <property type="match status" value="1"/>
</dbReference>
<accession>A0A1X0P6M6</accession>
<feature type="region of interest" description="Disordered" evidence="6">
    <location>
        <begin position="900"/>
        <end position="934"/>
    </location>
</feature>
<dbReference type="EMBL" id="NBCO01000003">
    <property type="protein sequence ID" value="ORC92574.1"/>
    <property type="molecule type" value="Genomic_DNA"/>
</dbReference>
<feature type="compositionally biased region" description="Low complexity" evidence="6">
    <location>
        <begin position="1092"/>
        <end position="1105"/>
    </location>
</feature>
<dbReference type="InterPro" id="IPR017441">
    <property type="entry name" value="Protein_kinase_ATP_BS"/>
</dbReference>
<dbReference type="OrthoDB" id="10252354at2759"/>
<dbReference type="PROSITE" id="PS50007">
    <property type="entry name" value="PIPLC_X_DOMAIN"/>
    <property type="match status" value="1"/>
</dbReference>
<dbReference type="InterPro" id="IPR008271">
    <property type="entry name" value="Ser/Thr_kinase_AS"/>
</dbReference>
<organism evidence="8 9">
    <name type="scientific">Trypanosoma theileri</name>
    <dbReference type="NCBI Taxonomy" id="67003"/>
    <lineage>
        <taxon>Eukaryota</taxon>
        <taxon>Discoba</taxon>
        <taxon>Euglenozoa</taxon>
        <taxon>Kinetoplastea</taxon>
        <taxon>Metakinetoplastina</taxon>
        <taxon>Trypanosomatida</taxon>
        <taxon>Trypanosomatidae</taxon>
        <taxon>Trypanosoma</taxon>
    </lineage>
</organism>
<feature type="region of interest" description="Disordered" evidence="6">
    <location>
        <begin position="640"/>
        <end position="660"/>
    </location>
</feature>
<dbReference type="CDD" id="cd06606">
    <property type="entry name" value="STKc_MAPKKK"/>
    <property type="match status" value="1"/>
</dbReference>